<dbReference type="InterPro" id="IPR038637">
    <property type="entry name" value="NPCBM_sf"/>
</dbReference>
<feature type="domain" description="Glycosyl hydrolase family 98 putative carbohydrate-binding module" evidence="1">
    <location>
        <begin position="11"/>
        <end position="72"/>
    </location>
</feature>
<dbReference type="EMBL" id="BARU01025991">
    <property type="protein sequence ID" value="GAH72919.1"/>
    <property type="molecule type" value="Genomic_DNA"/>
</dbReference>
<dbReference type="InterPro" id="IPR008979">
    <property type="entry name" value="Galactose-bd-like_sf"/>
</dbReference>
<accession>X1J3I4</accession>
<dbReference type="Gene3D" id="2.60.120.1060">
    <property type="entry name" value="NPCBM/NEW2 domain"/>
    <property type="match status" value="1"/>
</dbReference>
<protein>
    <recommendedName>
        <fullName evidence="1">Glycosyl hydrolase family 98 putative carbohydrate-binding module domain-containing protein</fullName>
    </recommendedName>
</protein>
<feature type="non-terminal residue" evidence="2">
    <location>
        <position position="1"/>
    </location>
</feature>
<comment type="caution">
    <text evidence="2">The sequence shown here is derived from an EMBL/GenBank/DDBJ whole genome shotgun (WGS) entry which is preliminary data.</text>
</comment>
<name>X1J3I4_9ZZZZ</name>
<dbReference type="Pfam" id="PF08305">
    <property type="entry name" value="NPCBM"/>
    <property type="match status" value="1"/>
</dbReference>
<organism evidence="2">
    <name type="scientific">marine sediment metagenome</name>
    <dbReference type="NCBI Taxonomy" id="412755"/>
    <lineage>
        <taxon>unclassified sequences</taxon>
        <taxon>metagenomes</taxon>
        <taxon>ecological metagenomes</taxon>
    </lineage>
</organism>
<evidence type="ECO:0000259" key="1">
    <source>
        <dbReference type="Pfam" id="PF08305"/>
    </source>
</evidence>
<reference evidence="2" key="1">
    <citation type="journal article" date="2014" name="Front. Microbiol.">
        <title>High frequency of phylogenetically diverse reductive dehalogenase-homologous genes in deep subseafloor sedimentary metagenomes.</title>
        <authorList>
            <person name="Kawai M."/>
            <person name="Futagami T."/>
            <person name="Toyoda A."/>
            <person name="Takaki Y."/>
            <person name="Nishi S."/>
            <person name="Hori S."/>
            <person name="Arai W."/>
            <person name="Tsubouchi T."/>
            <person name="Morono Y."/>
            <person name="Uchiyama I."/>
            <person name="Ito T."/>
            <person name="Fujiyama A."/>
            <person name="Inagaki F."/>
            <person name="Takami H."/>
        </authorList>
    </citation>
    <scope>NUCLEOTIDE SEQUENCE</scope>
    <source>
        <strain evidence="2">Expedition CK06-06</strain>
    </source>
</reference>
<dbReference type="InterPro" id="IPR013222">
    <property type="entry name" value="Glyco_hyd_98_carb-bd"/>
</dbReference>
<dbReference type="SUPFAM" id="SSF49785">
    <property type="entry name" value="Galactose-binding domain-like"/>
    <property type="match status" value="1"/>
</dbReference>
<evidence type="ECO:0000313" key="2">
    <source>
        <dbReference type="EMBL" id="GAH72919.1"/>
    </source>
</evidence>
<sequence>YFNPTGPEWVRVNFEVYVDGRLRAQSGFIGPKDPARLVVVKGLAGAKELRLRTRLAKMTASTMMSAWGNARLYR</sequence>
<dbReference type="AlphaFoldDB" id="X1J3I4"/>
<gene>
    <name evidence="2" type="ORF">S03H2_41806</name>
</gene>
<proteinExistence type="predicted"/>